<sequence>MRSPHRGILSWSFTTLAVAAKTLMSSVPDYLMIETAFTAVQWIIVGPLTALAFDYGNVEAKSDSIRAMNRSPASHYGTARLWKLDGALTTRLHHQSPPQL</sequence>
<name>A0A2P9AM68_9HYPH</name>
<gene>
    <name evidence="1" type="ORF">BQ8482_250116</name>
</gene>
<dbReference type="AlphaFoldDB" id="A0A2P9AM68"/>
<keyword evidence="2" id="KW-1185">Reference proteome</keyword>
<proteinExistence type="predicted"/>
<reference evidence="2" key="1">
    <citation type="submission" date="2016-12" db="EMBL/GenBank/DDBJ databases">
        <authorList>
            <person name="Brunel B."/>
        </authorList>
    </citation>
    <scope>NUCLEOTIDE SEQUENCE [LARGE SCALE GENOMIC DNA]</scope>
</reference>
<dbReference type="EMBL" id="FUIG01000032">
    <property type="protein sequence ID" value="SJM32231.1"/>
    <property type="molecule type" value="Genomic_DNA"/>
</dbReference>
<evidence type="ECO:0000313" key="2">
    <source>
        <dbReference type="Proteomes" id="UP000245698"/>
    </source>
</evidence>
<protein>
    <submittedName>
        <fullName evidence="1">Uncharacterized protein</fullName>
    </submittedName>
</protein>
<accession>A0A2P9AM68</accession>
<evidence type="ECO:0000313" key="1">
    <source>
        <dbReference type="EMBL" id="SJM32231.1"/>
    </source>
</evidence>
<dbReference type="Proteomes" id="UP000245698">
    <property type="component" value="Unassembled WGS sequence"/>
</dbReference>
<organism evidence="1 2">
    <name type="scientific">Mesorhizobium delmotii</name>
    <dbReference type="NCBI Taxonomy" id="1631247"/>
    <lineage>
        <taxon>Bacteria</taxon>
        <taxon>Pseudomonadati</taxon>
        <taxon>Pseudomonadota</taxon>
        <taxon>Alphaproteobacteria</taxon>
        <taxon>Hyphomicrobiales</taxon>
        <taxon>Phyllobacteriaceae</taxon>
        <taxon>Mesorhizobium</taxon>
    </lineage>
</organism>